<protein>
    <submittedName>
        <fullName evidence="1">Uncharacterized protein</fullName>
    </submittedName>
</protein>
<accession>A0A261ETA5</accession>
<comment type="caution">
    <text evidence="1">The sequence shown here is derived from an EMBL/GenBank/DDBJ whole genome shotgun (WGS) entry which is preliminary data.</text>
</comment>
<evidence type="ECO:0000313" key="1">
    <source>
        <dbReference type="EMBL" id="OZG49896.1"/>
    </source>
</evidence>
<organism evidence="1 2">
    <name type="scientific">Bombiscardovia coagulans</name>
    <dbReference type="NCBI Taxonomy" id="686666"/>
    <lineage>
        <taxon>Bacteria</taxon>
        <taxon>Bacillati</taxon>
        <taxon>Actinomycetota</taxon>
        <taxon>Actinomycetes</taxon>
        <taxon>Bifidobacteriales</taxon>
        <taxon>Bifidobacteriaceae</taxon>
        <taxon>Bombiscardovia</taxon>
    </lineage>
</organism>
<reference evidence="1 2" key="1">
    <citation type="journal article" date="2017" name="BMC Genomics">
        <title>Comparative genomic and phylogenomic analyses of the Bifidobacteriaceae family.</title>
        <authorList>
            <person name="Lugli G.A."/>
            <person name="Milani C."/>
            <person name="Turroni F."/>
            <person name="Duranti S."/>
            <person name="Mancabelli L."/>
            <person name="Mangifesta M."/>
            <person name="Ferrario C."/>
            <person name="Modesto M."/>
            <person name="Mattarelli P."/>
            <person name="Jiri K."/>
            <person name="van Sinderen D."/>
            <person name="Ventura M."/>
        </authorList>
    </citation>
    <scope>NUCLEOTIDE SEQUENCE [LARGE SCALE GENOMIC DNA]</scope>
    <source>
        <strain evidence="1 2">DSM 22924</strain>
    </source>
</reference>
<name>A0A261ETA5_9BIFI</name>
<sequence>MTRQIDHMDTENMVCPYCGYEEDETLEYPDYGVEECPECGREFVFSSDTIRYFSSSRYSGRTSEGYAFGPKMGASHLVKKCGLCGKVLDSDHDYPALYQRCPVCQKIVCHECEADRRPCCEEYKRWSEEEA</sequence>
<evidence type="ECO:0000313" key="2">
    <source>
        <dbReference type="Proteomes" id="UP000216004"/>
    </source>
</evidence>
<dbReference type="Proteomes" id="UP000216004">
    <property type="component" value="Unassembled WGS sequence"/>
</dbReference>
<dbReference type="EMBL" id="MWWS01000004">
    <property type="protein sequence ID" value="OZG49896.1"/>
    <property type="molecule type" value="Genomic_DNA"/>
</dbReference>
<gene>
    <name evidence="1" type="ORF">BOCO_0413</name>
</gene>
<keyword evidence="2" id="KW-1185">Reference proteome</keyword>
<proteinExistence type="predicted"/>
<dbReference type="AlphaFoldDB" id="A0A261ETA5"/>